<keyword evidence="13" id="KW-1185">Reference proteome</keyword>
<dbReference type="PROSITE" id="PS00135">
    <property type="entry name" value="TRYPSIN_SER"/>
    <property type="match status" value="1"/>
</dbReference>
<dbReference type="PANTHER" id="PTHR24276">
    <property type="entry name" value="POLYSERASE-RELATED"/>
    <property type="match status" value="1"/>
</dbReference>
<keyword evidence="6 9" id="KW-0720">Serine protease</keyword>
<keyword evidence="4 10" id="KW-0732">Signal</keyword>
<sequence length="275" mass="29306">MRQFVLFLALAVAAVSAHTIAQPGFPEGRIINGYDAQPGEAPYIVSLQTTEGATFCAASIIRADVLLTAAHCLTKASYLAVAAGHSRSNPEDTQVREVSRSRQLIHESYPGTAGPYDIALIFLETPFELNAISRDGFAPVSTIALPPKQLPGTTSGTLYGWGKDGSKGLPDTLQKLDVDILDYETCLAAMPEYSKVVDSNVCTHKAGTTDGACNGDSGGPLISRSADGTAYQVGVVSWGYVPCTLTKYPSVYTSVYAFNSWINQHINDFSNEGRS</sequence>
<evidence type="ECO:0000256" key="3">
    <source>
        <dbReference type="ARBA" id="ARBA00022670"/>
    </source>
</evidence>
<evidence type="ECO:0000313" key="13">
    <source>
        <dbReference type="Proteomes" id="UP001500889"/>
    </source>
</evidence>
<dbReference type="Gene3D" id="2.40.10.10">
    <property type="entry name" value="Trypsin-like serine proteases"/>
    <property type="match status" value="1"/>
</dbReference>
<dbReference type="EMBL" id="AP029264">
    <property type="protein sequence ID" value="BFF95654.1"/>
    <property type="molecule type" value="Genomic_DNA"/>
</dbReference>
<evidence type="ECO:0000313" key="12">
    <source>
        <dbReference type="EMBL" id="BFF95654.1"/>
    </source>
</evidence>
<dbReference type="InterPro" id="IPR001254">
    <property type="entry name" value="Trypsin_dom"/>
</dbReference>
<evidence type="ECO:0000259" key="11">
    <source>
        <dbReference type="PROSITE" id="PS50240"/>
    </source>
</evidence>
<dbReference type="GO" id="GO:0005576">
    <property type="term" value="C:extracellular region"/>
    <property type="evidence" value="ECO:0007669"/>
    <property type="project" value="UniProtKB-SubCell"/>
</dbReference>
<dbReference type="SMART" id="SM00020">
    <property type="entry name" value="Tryp_SPc"/>
    <property type="match status" value="1"/>
</dbReference>
<evidence type="ECO:0000256" key="6">
    <source>
        <dbReference type="ARBA" id="ARBA00022825"/>
    </source>
</evidence>
<name>A0AAU9FJB8_DROMD</name>
<dbReference type="InterPro" id="IPR043504">
    <property type="entry name" value="Peptidase_S1_PA_chymotrypsin"/>
</dbReference>
<evidence type="ECO:0000256" key="8">
    <source>
        <dbReference type="ARBA" id="ARBA00023157"/>
    </source>
</evidence>
<dbReference type="Pfam" id="PF00089">
    <property type="entry name" value="Trypsin"/>
    <property type="match status" value="1"/>
</dbReference>
<dbReference type="AlphaFoldDB" id="A0AAU9FJB8"/>
<dbReference type="FunFam" id="2.40.10.10:FF:000068">
    <property type="entry name" value="transmembrane protease serine 2"/>
    <property type="match status" value="1"/>
</dbReference>
<evidence type="ECO:0000256" key="10">
    <source>
        <dbReference type="SAM" id="SignalP"/>
    </source>
</evidence>
<evidence type="ECO:0000256" key="9">
    <source>
        <dbReference type="RuleBase" id="RU363034"/>
    </source>
</evidence>
<organism evidence="12 13">
    <name type="scientific">Drosophila madeirensis</name>
    <name type="common">Fruit fly</name>
    <dbReference type="NCBI Taxonomy" id="30013"/>
    <lineage>
        <taxon>Eukaryota</taxon>
        <taxon>Metazoa</taxon>
        <taxon>Ecdysozoa</taxon>
        <taxon>Arthropoda</taxon>
        <taxon>Hexapoda</taxon>
        <taxon>Insecta</taxon>
        <taxon>Pterygota</taxon>
        <taxon>Neoptera</taxon>
        <taxon>Endopterygota</taxon>
        <taxon>Diptera</taxon>
        <taxon>Brachycera</taxon>
        <taxon>Muscomorpha</taxon>
        <taxon>Ephydroidea</taxon>
        <taxon>Drosophilidae</taxon>
        <taxon>Drosophila</taxon>
        <taxon>Sophophora</taxon>
    </lineage>
</organism>
<dbReference type="CDD" id="cd00190">
    <property type="entry name" value="Tryp_SPc"/>
    <property type="match status" value="1"/>
</dbReference>
<keyword evidence="7" id="KW-0865">Zymogen</keyword>
<feature type="chain" id="PRO_5043795942" evidence="10">
    <location>
        <begin position="18"/>
        <end position="275"/>
    </location>
</feature>
<keyword evidence="5 9" id="KW-0378">Hydrolase</keyword>
<dbReference type="PROSITE" id="PS00134">
    <property type="entry name" value="TRYPSIN_HIS"/>
    <property type="match status" value="1"/>
</dbReference>
<dbReference type="PROSITE" id="PS50240">
    <property type="entry name" value="TRYPSIN_DOM"/>
    <property type="match status" value="1"/>
</dbReference>
<evidence type="ECO:0000256" key="7">
    <source>
        <dbReference type="ARBA" id="ARBA00023145"/>
    </source>
</evidence>
<dbReference type="InterPro" id="IPR033116">
    <property type="entry name" value="TRYPSIN_SER"/>
</dbReference>
<dbReference type="InterPro" id="IPR009003">
    <property type="entry name" value="Peptidase_S1_PA"/>
</dbReference>
<accession>A0AAU9FJB8</accession>
<dbReference type="InterPro" id="IPR018114">
    <property type="entry name" value="TRYPSIN_HIS"/>
</dbReference>
<dbReference type="PRINTS" id="PR00722">
    <property type="entry name" value="CHYMOTRYPSIN"/>
</dbReference>
<dbReference type="PANTHER" id="PTHR24276:SF95">
    <property type="entry name" value="PEPTIDASE S1 DOMAIN-CONTAINING PROTEIN"/>
    <property type="match status" value="1"/>
</dbReference>
<comment type="subcellular location">
    <subcellularLocation>
        <location evidence="1">Secreted</location>
        <location evidence="1">Extracellular space</location>
    </subcellularLocation>
</comment>
<evidence type="ECO:0000256" key="1">
    <source>
        <dbReference type="ARBA" id="ARBA00004239"/>
    </source>
</evidence>
<dbReference type="InterPro" id="IPR001314">
    <property type="entry name" value="Peptidase_S1A"/>
</dbReference>
<dbReference type="GO" id="GO:0006508">
    <property type="term" value="P:proteolysis"/>
    <property type="evidence" value="ECO:0007669"/>
    <property type="project" value="UniProtKB-KW"/>
</dbReference>
<dbReference type="GO" id="GO:0004252">
    <property type="term" value="F:serine-type endopeptidase activity"/>
    <property type="evidence" value="ECO:0007669"/>
    <property type="project" value="InterPro"/>
</dbReference>
<proteinExistence type="inferred from homology"/>
<reference evidence="12 13" key="1">
    <citation type="submission" date="2024-02" db="EMBL/GenBank/DDBJ databases">
        <title>A chromosome-level genome assembly of Drosophila madeirensis, a fruit fly species endemic to Madeira island.</title>
        <authorList>
            <person name="Tomihara K."/>
            <person name="Llopart A."/>
            <person name="Yamamoto D."/>
        </authorList>
    </citation>
    <scope>NUCLEOTIDE SEQUENCE [LARGE SCALE GENOMIC DNA]</scope>
    <source>
        <strain evidence="12 13">RF1</strain>
    </source>
</reference>
<dbReference type="FunFam" id="2.40.10.10:FF:000036">
    <property type="entry name" value="Trypsin beta"/>
    <property type="match status" value="1"/>
</dbReference>
<keyword evidence="3 9" id="KW-0645">Protease</keyword>
<evidence type="ECO:0000256" key="5">
    <source>
        <dbReference type="ARBA" id="ARBA00022801"/>
    </source>
</evidence>
<dbReference type="Proteomes" id="UP001500889">
    <property type="component" value="Chromosome U"/>
</dbReference>
<comment type="similarity">
    <text evidence="2">Belongs to the peptidase S1 family.</text>
</comment>
<dbReference type="InterPro" id="IPR050430">
    <property type="entry name" value="Peptidase_S1"/>
</dbReference>
<protein>
    <submittedName>
        <fullName evidence="12">Lectizyme-like</fullName>
    </submittedName>
</protein>
<dbReference type="SUPFAM" id="SSF50494">
    <property type="entry name" value="Trypsin-like serine proteases"/>
    <property type="match status" value="1"/>
</dbReference>
<feature type="signal peptide" evidence="10">
    <location>
        <begin position="1"/>
        <end position="17"/>
    </location>
</feature>
<evidence type="ECO:0000256" key="4">
    <source>
        <dbReference type="ARBA" id="ARBA00022729"/>
    </source>
</evidence>
<feature type="domain" description="Peptidase S1" evidence="11">
    <location>
        <begin position="30"/>
        <end position="267"/>
    </location>
</feature>
<gene>
    <name evidence="12" type="ORF">DMAD_13013</name>
</gene>
<evidence type="ECO:0000256" key="2">
    <source>
        <dbReference type="ARBA" id="ARBA00007664"/>
    </source>
</evidence>
<keyword evidence="8" id="KW-1015">Disulfide bond</keyword>